<comment type="caution">
    <text evidence="3">The sequence shown here is derived from an EMBL/GenBank/DDBJ whole genome shotgun (WGS) entry which is preliminary data.</text>
</comment>
<evidence type="ECO:0000259" key="2">
    <source>
        <dbReference type="Pfam" id="PF14501"/>
    </source>
</evidence>
<evidence type="ECO:0000313" key="4">
    <source>
        <dbReference type="Proteomes" id="UP001596253"/>
    </source>
</evidence>
<dbReference type="Gene3D" id="3.30.565.10">
    <property type="entry name" value="Histidine kinase-like ATPase, C-terminal domain"/>
    <property type="match status" value="1"/>
</dbReference>
<accession>A0ABW1R4R0</accession>
<feature type="transmembrane region" description="Helical" evidence="1">
    <location>
        <begin position="96"/>
        <end position="120"/>
    </location>
</feature>
<keyword evidence="1" id="KW-0472">Membrane</keyword>
<dbReference type="PANTHER" id="PTHR40448">
    <property type="entry name" value="TWO-COMPONENT SENSOR HISTIDINE KINASE"/>
    <property type="match status" value="1"/>
</dbReference>
<feature type="transmembrane region" description="Helical" evidence="1">
    <location>
        <begin position="163"/>
        <end position="181"/>
    </location>
</feature>
<sequence length="418" mass="46593">MLFTLFGVCFEFWITRIRLPQYQLKGVDYGLGVLIWIITQWGTPVIGDWMMVLVLLLLGYSIYTRARDWRAAVVVSIESLLIVTIVTQLTQLIAPLIAIADAIPLTFFLFSLVIGGLLHWSTRQSILPTGQINTMMAGLVSLAFLLIIAYLKFISGNQPTPTMTLVGLGLVLILCVILLVGQREHQRLLKKQALIALQQQTLTSNQRYTRAMEQHYDELRRFRHDYQNVMLSLSEYLATDDLAGLKHYYQTNLVAKTAQLKASKYELEDLTKVPDKAIKSILFNKLNSAQQSGVTVRFESQQVAQLTAVPSVDLAVMLGIILDNAVEATVNQSEGWVHVVIIAVPATQTILVKNSLAAKVPALWQLERSGFSTKGSDRGLGLTNLKSMLAIYPQVELATTITEQCFSQQLTIRLDGQA</sequence>
<feature type="transmembrane region" description="Helical" evidence="1">
    <location>
        <begin position="132"/>
        <end position="151"/>
    </location>
</feature>
<protein>
    <submittedName>
        <fullName evidence="3">GHKL domain-containing protein</fullName>
    </submittedName>
</protein>
<dbReference type="Pfam" id="PF14501">
    <property type="entry name" value="HATPase_c_5"/>
    <property type="match status" value="1"/>
</dbReference>
<organism evidence="3 4">
    <name type="scientific">Lactiplantibacillus dongliensis</name>
    <dbReference type="NCBI Taxonomy" id="2559919"/>
    <lineage>
        <taxon>Bacteria</taxon>
        <taxon>Bacillati</taxon>
        <taxon>Bacillota</taxon>
        <taxon>Bacilli</taxon>
        <taxon>Lactobacillales</taxon>
        <taxon>Lactobacillaceae</taxon>
        <taxon>Lactiplantibacillus</taxon>
    </lineage>
</organism>
<keyword evidence="1" id="KW-1133">Transmembrane helix</keyword>
<dbReference type="EMBL" id="JBHSSD010000031">
    <property type="protein sequence ID" value="MFC6164329.1"/>
    <property type="molecule type" value="Genomic_DNA"/>
</dbReference>
<reference evidence="4" key="1">
    <citation type="journal article" date="2019" name="Int. J. Syst. Evol. Microbiol.">
        <title>The Global Catalogue of Microorganisms (GCM) 10K type strain sequencing project: providing services to taxonomists for standard genome sequencing and annotation.</title>
        <authorList>
            <consortium name="The Broad Institute Genomics Platform"/>
            <consortium name="The Broad Institute Genome Sequencing Center for Infectious Disease"/>
            <person name="Wu L."/>
            <person name="Ma J."/>
        </authorList>
    </citation>
    <scope>NUCLEOTIDE SEQUENCE [LARGE SCALE GENOMIC DNA]</scope>
    <source>
        <strain evidence="4">CCM 8932</strain>
    </source>
</reference>
<proteinExistence type="predicted"/>
<keyword evidence="4" id="KW-1185">Reference proteome</keyword>
<dbReference type="SUPFAM" id="SSF55874">
    <property type="entry name" value="ATPase domain of HSP90 chaperone/DNA topoisomerase II/histidine kinase"/>
    <property type="match status" value="1"/>
</dbReference>
<evidence type="ECO:0000256" key="1">
    <source>
        <dbReference type="SAM" id="Phobius"/>
    </source>
</evidence>
<dbReference type="InterPro" id="IPR032834">
    <property type="entry name" value="NatK-like_C"/>
</dbReference>
<feature type="domain" description="Sensor histidine kinase NatK-like C-terminal" evidence="2">
    <location>
        <begin position="312"/>
        <end position="412"/>
    </location>
</feature>
<feature type="transmembrane region" description="Helical" evidence="1">
    <location>
        <begin position="33"/>
        <end position="59"/>
    </location>
</feature>
<dbReference type="PANTHER" id="PTHR40448:SF1">
    <property type="entry name" value="TWO-COMPONENT SENSOR HISTIDINE KINASE"/>
    <property type="match status" value="1"/>
</dbReference>
<dbReference type="InterPro" id="IPR036890">
    <property type="entry name" value="HATPase_C_sf"/>
</dbReference>
<feature type="transmembrane region" description="Helical" evidence="1">
    <location>
        <begin position="71"/>
        <end position="90"/>
    </location>
</feature>
<evidence type="ECO:0000313" key="3">
    <source>
        <dbReference type="EMBL" id="MFC6164329.1"/>
    </source>
</evidence>
<dbReference type="RefSeq" id="WP_137641404.1">
    <property type="nucleotide sequence ID" value="NZ_BJDK01000059.1"/>
</dbReference>
<dbReference type="Proteomes" id="UP001596253">
    <property type="component" value="Unassembled WGS sequence"/>
</dbReference>
<name>A0ABW1R4R0_9LACO</name>
<gene>
    <name evidence="3" type="ORF">ACFP3T_06585</name>
</gene>
<keyword evidence="1" id="KW-0812">Transmembrane</keyword>